<organism evidence="1 2">
    <name type="scientific">Glomerella acutata</name>
    <name type="common">Colletotrichum acutatum</name>
    <dbReference type="NCBI Taxonomy" id="27357"/>
    <lineage>
        <taxon>Eukaryota</taxon>
        <taxon>Fungi</taxon>
        <taxon>Dikarya</taxon>
        <taxon>Ascomycota</taxon>
        <taxon>Pezizomycotina</taxon>
        <taxon>Sordariomycetes</taxon>
        <taxon>Hypocreomycetidae</taxon>
        <taxon>Glomerellales</taxon>
        <taxon>Glomerellaceae</taxon>
        <taxon>Colletotrichum</taxon>
        <taxon>Colletotrichum acutatum species complex</taxon>
    </lineage>
</organism>
<dbReference type="AlphaFoldDB" id="A0AAD8UTB4"/>
<proteinExistence type="predicted"/>
<sequence>MPTSPAWSCHPAAQQLADESVPVEDLAITSRLCPRENSTQSSVGAPLFSPETSQAASTRQLFALQRRPLSWPGPLYGLLRPSVVWGDFVQQRIPLVLSSQRNLCLHIADAKHMANRIGLPLQVPRQRLLIPGPRGHGRLLALVTLLHLLVLVGATRRGLHWTPVPARCLFVASLGPGAKTTTDCNGELVVLYSVLLGDANGSRLCLAEPSLRDGTEKNRCVRAKRH</sequence>
<dbReference type="EMBL" id="JAHMHS010000019">
    <property type="protein sequence ID" value="KAK1728090.1"/>
    <property type="molecule type" value="Genomic_DNA"/>
</dbReference>
<dbReference type="Proteomes" id="UP001244207">
    <property type="component" value="Unassembled WGS sequence"/>
</dbReference>
<accession>A0AAD8UTB4</accession>
<comment type="caution">
    <text evidence="1">The sequence shown here is derived from an EMBL/GenBank/DDBJ whole genome shotgun (WGS) entry which is preliminary data.</text>
</comment>
<dbReference type="RefSeq" id="XP_060368145.1">
    <property type="nucleotide sequence ID" value="XM_060501315.1"/>
</dbReference>
<protein>
    <submittedName>
        <fullName evidence="1">Uncharacterized protein</fullName>
    </submittedName>
</protein>
<gene>
    <name evidence="1" type="ORF">BDZ83DRAFT_148937</name>
</gene>
<keyword evidence="2" id="KW-1185">Reference proteome</keyword>
<evidence type="ECO:0000313" key="1">
    <source>
        <dbReference type="EMBL" id="KAK1728090.1"/>
    </source>
</evidence>
<reference evidence="1" key="1">
    <citation type="submission" date="2021-12" db="EMBL/GenBank/DDBJ databases">
        <title>Comparative genomics, transcriptomics and evolutionary studies reveal genomic signatures of adaptation to plant cell wall in hemibiotrophic fungi.</title>
        <authorList>
            <consortium name="DOE Joint Genome Institute"/>
            <person name="Baroncelli R."/>
            <person name="Diaz J.F."/>
            <person name="Benocci T."/>
            <person name="Peng M."/>
            <person name="Battaglia E."/>
            <person name="Haridas S."/>
            <person name="Andreopoulos W."/>
            <person name="Labutti K."/>
            <person name="Pangilinan J."/>
            <person name="Floch G.L."/>
            <person name="Makela M.R."/>
            <person name="Henrissat B."/>
            <person name="Grigoriev I.V."/>
            <person name="Crouch J.A."/>
            <person name="De Vries R.P."/>
            <person name="Sukno S.A."/>
            <person name="Thon M.R."/>
        </authorList>
    </citation>
    <scope>NUCLEOTIDE SEQUENCE</scope>
    <source>
        <strain evidence="1">CBS 112980</strain>
    </source>
</reference>
<dbReference type="GeneID" id="85385214"/>
<name>A0AAD8UTB4_GLOAC</name>
<evidence type="ECO:0000313" key="2">
    <source>
        <dbReference type="Proteomes" id="UP001244207"/>
    </source>
</evidence>